<dbReference type="EMBL" id="KQ086261">
    <property type="protein sequence ID" value="KLO05852.1"/>
    <property type="molecule type" value="Genomic_DNA"/>
</dbReference>
<dbReference type="PANTHER" id="PTHR43394">
    <property type="entry name" value="ATP-DEPENDENT PERMEASE MDL1, MITOCHONDRIAL"/>
    <property type="match status" value="1"/>
</dbReference>
<keyword evidence="4" id="KW-0378">Hydrolase</keyword>
<dbReference type="SMART" id="SM00382">
    <property type="entry name" value="AAA"/>
    <property type="match status" value="1"/>
</dbReference>
<dbReference type="PANTHER" id="PTHR43394:SF1">
    <property type="entry name" value="ATP-BINDING CASSETTE SUB-FAMILY B MEMBER 10, MITOCHONDRIAL"/>
    <property type="match status" value="1"/>
</dbReference>
<reference evidence="4 5" key="1">
    <citation type="submission" date="2015-04" db="EMBL/GenBank/DDBJ databases">
        <title>Complete genome sequence of Schizopora paradoxa KUC8140, a cosmopolitan wood degrader in East Asia.</title>
        <authorList>
            <consortium name="DOE Joint Genome Institute"/>
            <person name="Min B."/>
            <person name="Park H."/>
            <person name="Jang Y."/>
            <person name="Kim J.-J."/>
            <person name="Kim K.H."/>
            <person name="Pangilinan J."/>
            <person name="Lipzen A."/>
            <person name="Riley R."/>
            <person name="Grigoriev I.V."/>
            <person name="Spatafora J.W."/>
            <person name="Choi I.-G."/>
        </authorList>
    </citation>
    <scope>NUCLEOTIDE SEQUENCE [LARGE SCALE GENOMIC DNA]</scope>
    <source>
        <strain evidence="4 5">KUC8140</strain>
    </source>
</reference>
<name>A0A0H2R3C5_9AGAM</name>
<dbReference type="STRING" id="27342.A0A0H2R3C5"/>
<dbReference type="PROSITE" id="PS50893">
    <property type="entry name" value="ABC_TRANSPORTER_2"/>
    <property type="match status" value="1"/>
</dbReference>
<dbReference type="InterPro" id="IPR003439">
    <property type="entry name" value="ABC_transporter-like_ATP-bd"/>
</dbReference>
<evidence type="ECO:0000313" key="5">
    <source>
        <dbReference type="Proteomes" id="UP000053477"/>
    </source>
</evidence>
<dbReference type="InterPro" id="IPR039421">
    <property type="entry name" value="Type_1_exporter"/>
</dbReference>
<organism evidence="4 5">
    <name type="scientific">Schizopora paradoxa</name>
    <dbReference type="NCBI Taxonomy" id="27342"/>
    <lineage>
        <taxon>Eukaryota</taxon>
        <taxon>Fungi</taxon>
        <taxon>Dikarya</taxon>
        <taxon>Basidiomycota</taxon>
        <taxon>Agaricomycotina</taxon>
        <taxon>Agaricomycetes</taxon>
        <taxon>Hymenochaetales</taxon>
        <taxon>Schizoporaceae</taxon>
        <taxon>Schizopora</taxon>
    </lineage>
</organism>
<dbReference type="GO" id="GO:0016887">
    <property type="term" value="F:ATP hydrolysis activity"/>
    <property type="evidence" value="ECO:0007669"/>
    <property type="project" value="InterPro"/>
</dbReference>
<keyword evidence="2" id="KW-0067">ATP-binding</keyword>
<dbReference type="AlphaFoldDB" id="A0A0H2R3C5"/>
<proteinExistence type="predicted"/>
<evidence type="ECO:0000259" key="3">
    <source>
        <dbReference type="PROSITE" id="PS50893"/>
    </source>
</evidence>
<dbReference type="GO" id="GO:0015421">
    <property type="term" value="F:ABC-type oligopeptide transporter activity"/>
    <property type="evidence" value="ECO:0007669"/>
    <property type="project" value="TreeGrafter"/>
</dbReference>
<dbReference type="GO" id="GO:0005524">
    <property type="term" value="F:ATP binding"/>
    <property type="evidence" value="ECO:0007669"/>
    <property type="project" value="UniProtKB-KW"/>
</dbReference>
<dbReference type="InParanoid" id="A0A0H2R3C5"/>
<dbReference type="SUPFAM" id="SSF52540">
    <property type="entry name" value="P-loop containing nucleoside triphosphate hydrolases"/>
    <property type="match status" value="1"/>
</dbReference>
<evidence type="ECO:0000256" key="2">
    <source>
        <dbReference type="ARBA" id="ARBA00022840"/>
    </source>
</evidence>
<feature type="domain" description="ABC transporter" evidence="3">
    <location>
        <begin position="66"/>
        <end position="337"/>
    </location>
</feature>
<sequence length="345" mass="38710">MLRESVSSLKILISNLTYNFGQIADVLKTLQDVYGEKEPKSQMRNGDLSYPRIDDRWETKPTGMEIEFCDVSFKYPGTKRFALQNVSFKIKPGQMVAIVGVNGSGKSTITKLFNRLHDVTEGQVLIDGLPITSYKMKEVQQTIAILRQNHSEYPFSLRLNVELGAPNHSGITDEEIHEAIKAGGAAAFIKKLPNGFETVLDPIDLTETFTYGAFDHEVFDKLDDMLQEKTRSSSISGGESQRLAASRTFMRIMKNDIRLIIADEPTSALDATGEMAVFKRLREQRGDKTVVFITHRFGHLTKHADLILVMKDGHLVESGTHDELVSEDGEYNKLFQVQAQAFTTD</sequence>
<dbReference type="Proteomes" id="UP000053477">
    <property type="component" value="Unassembled WGS sequence"/>
</dbReference>
<evidence type="ECO:0000313" key="4">
    <source>
        <dbReference type="EMBL" id="KLO05852.1"/>
    </source>
</evidence>
<protein>
    <submittedName>
        <fullName evidence="4">p-loop containing nucleoside triphosphate hydrolase protein</fullName>
    </submittedName>
</protein>
<evidence type="ECO:0000256" key="1">
    <source>
        <dbReference type="ARBA" id="ARBA00022741"/>
    </source>
</evidence>
<dbReference type="InterPro" id="IPR027417">
    <property type="entry name" value="P-loop_NTPase"/>
</dbReference>
<accession>A0A0H2R3C5</accession>
<gene>
    <name evidence="4" type="ORF">SCHPADRAFT_917666</name>
</gene>
<keyword evidence="1" id="KW-0547">Nucleotide-binding</keyword>
<keyword evidence="5" id="KW-1185">Reference proteome</keyword>
<dbReference type="Gene3D" id="3.40.50.300">
    <property type="entry name" value="P-loop containing nucleotide triphosphate hydrolases"/>
    <property type="match status" value="1"/>
</dbReference>
<dbReference type="InterPro" id="IPR003593">
    <property type="entry name" value="AAA+_ATPase"/>
</dbReference>
<dbReference type="OrthoDB" id="6500128at2759"/>
<dbReference type="Pfam" id="PF00005">
    <property type="entry name" value="ABC_tran"/>
    <property type="match status" value="1"/>
</dbReference>